<organism evidence="4 5">
    <name type="scientific">Acrocarpospora corrugata</name>
    <dbReference type="NCBI Taxonomy" id="35763"/>
    <lineage>
        <taxon>Bacteria</taxon>
        <taxon>Bacillati</taxon>
        <taxon>Actinomycetota</taxon>
        <taxon>Actinomycetes</taxon>
        <taxon>Streptosporangiales</taxon>
        <taxon>Streptosporangiaceae</taxon>
        <taxon>Acrocarpospora</taxon>
    </lineage>
</organism>
<dbReference type="AlphaFoldDB" id="A0A5M3W817"/>
<dbReference type="SUPFAM" id="SSF69318">
    <property type="entry name" value="Integrin alpha N-terminal domain"/>
    <property type="match status" value="2"/>
</dbReference>
<keyword evidence="5" id="KW-1185">Reference proteome</keyword>
<evidence type="ECO:0000256" key="1">
    <source>
        <dbReference type="ARBA" id="ARBA00022729"/>
    </source>
</evidence>
<accession>A0A5M3W817</accession>
<keyword evidence="2" id="KW-0677">Repeat</keyword>
<dbReference type="PANTHER" id="PTHR36220:SF1">
    <property type="entry name" value="GAMMA TUBULIN COMPLEX COMPONENT C-TERMINAL DOMAIN-CONTAINING PROTEIN"/>
    <property type="match status" value="1"/>
</dbReference>
<keyword evidence="1" id="KW-0732">Signal</keyword>
<comment type="caution">
    <text evidence="4">The sequence shown here is derived from an EMBL/GenBank/DDBJ whole genome shotgun (WGS) entry which is preliminary data.</text>
</comment>
<name>A0A5M3W817_9ACTN</name>
<evidence type="ECO:0000313" key="5">
    <source>
        <dbReference type="Proteomes" id="UP000334990"/>
    </source>
</evidence>
<gene>
    <name evidence="4" type="ORF">Acor_70520</name>
</gene>
<keyword evidence="3" id="KW-0325">Glycoprotein</keyword>
<dbReference type="InterPro" id="IPR013519">
    <property type="entry name" value="Int_alpha_beta-p"/>
</dbReference>
<evidence type="ECO:0000313" key="4">
    <source>
        <dbReference type="EMBL" id="GES04984.1"/>
    </source>
</evidence>
<reference evidence="4 5" key="1">
    <citation type="submission" date="2019-10" db="EMBL/GenBank/DDBJ databases">
        <title>Whole genome shotgun sequence of Acrocarpospora corrugata NBRC 13972.</title>
        <authorList>
            <person name="Ichikawa N."/>
            <person name="Kimura A."/>
            <person name="Kitahashi Y."/>
            <person name="Komaki H."/>
            <person name="Oguchi A."/>
        </authorList>
    </citation>
    <scope>NUCLEOTIDE SEQUENCE [LARGE SCALE GENOMIC DNA]</scope>
    <source>
        <strain evidence="4 5">NBRC 13972</strain>
    </source>
</reference>
<proteinExistence type="predicted"/>
<dbReference type="InterPro" id="IPR028994">
    <property type="entry name" value="Integrin_alpha_N"/>
</dbReference>
<dbReference type="PANTHER" id="PTHR36220">
    <property type="entry name" value="UNNAMED PRODUCT"/>
    <property type="match status" value="1"/>
</dbReference>
<dbReference type="PROSITE" id="PS51470">
    <property type="entry name" value="FG_GAP"/>
    <property type="match status" value="1"/>
</dbReference>
<evidence type="ECO:0000256" key="2">
    <source>
        <dbReference type="ARBA" id="ARBA00022737"/>
    </source>
</evidence>
<evidence type="ECO:0000256" key="3">
    <source>
        <dbReference type="ARBA" id="ARBA00023180"/>
    </source>
</evidence>
<dbReference type="EMBL" id="BLAD01000091">
    <property type="protein sequence ID" value="GES04984.1"/>
    <property type="molecule type" value="Genomic_DNA"/>
</dbReference>
<dbReference type="Pfam" id="PF14312">
    <property type="entry name" value="FG-GAP_2"/>
    <property type="match status" value="1"/>
</dbReference>
<sequence length="401" mass="41467">MEGRAYLLLGPMLSARVMPLLQGGGQAGWAAKAGHLDGDGCLDVVISNPFASGVSDGGSVPGAGVAYVFWGGQAMAGSRLELKVPSPRTNAHFGWSLAIASGTVAVGAPHEDADEVADSGAAYVFRFDGRKPREAQRITQNSPGVPGHAQTGDMFGWALAFARLGGNAGEVDLAVGVPFEDREEVGQIDTGAVALVYDVATKPWTYRGVRWDLSLVAAGTESRTGDHFGHSLAFGTHAGKGYLAIGAPNADVQGVPNSGLALLFESTSGDPRLIRSLHEGTVGIGDIAEAGDMFGYALAFVGTDVLVGIPGQSETRRPESGAVQAIPLDPTRFSRQIRLANGQSYDHFGWSLARTGDGYALVGVPDRRTTGAVAVVSPVGEVRKLIVPDGDALEFGATVTG</sequence>
<dbReference type="Proteomes" id="UP000334990">
    <property type="component" value="Unassembled WGS sequence"/>
</dbReference>
<dbReference type="SMART" id="SM00191">
    <property type="entry name" value="Int_alpha"/>
    <property type="match status" value="6"/>
</dbReference>
<protein>
    <submittedName>
        <fullName evidence="4">Uncharacterized protein</fullName>
    </submittedName>
</protein>
<dbReference type="InterPro" id="IPR013517">
    <property type="entry name" value="FG-GAP"/>
</dbReference>
<dbReference type="Gene3D" id="2.130.10.130">
    <property type="entry name" value="Integrin alpha, N-terminal"/>
    <property type="match status" value="3"/>
</dbReference>